<reference evidence="2" key="1">
    <citation type="submission" date="2025-08" db="UniProtKB">
        <authorList>
            <consortium name="RefSeq"/>
        </authorList>
    </citation>
    <scope>IDENTIFICATION</scope>
    <source>
        <strain evidence="2">Wakin</strain>
        <tissue evidence="2">Muscle</tissue>
    </source>
</reference>
<organism evidence="1 2">
    <name type="scientific">Carassius auratus</name>
    <name type="common">Goldfish</name>
    <dbReference type="NCBI Taxonomy" id="7957"/>
    <lineage>
        <taxon>Eukaryota</taxon>
        <taxon>Metazoa</taxon>
        <taxon>Chordata</taxon>
        <taxon>Craniata</taxon>
        <taxon>Vertebrata</taxon>
        <taxon>Euteleostomi</taxon>
        <taxon>Actinopterygii</taxon>
        <taxon>Neopterygii</taxon>
        <taxon>Teleostei</taxon>
        <taxon>Ostariophysi</taxon>
        <taxon>Cypriniformes</taxon>
        <taxon>Cyprinidae</taxon>
        <taxon>Cyprininae</taxon>
        <taxon>Carassius</taxon>
    </lineage>
</organism>
<name>A0A6P6NKZ6_CARAU</name>
<dbReference type="OrthoDB" id="10036512at2759"/>
<accession>A0A6P6NKZ6</accession>
<proteinExistence type="predicted"/>
<dbReference type="GeneID" id="113081388"/>
<dbReference type="Proteomes" id="UP000515129">
    <property type="component" value="Unplaced"/>
</dbReference>
<dbReference type="RefSeq" id="XP_026109278.1">
    <property type="nucleotide sequence ID" value="XM_026253493.1"/>
</dbReference>
<protein>
    <submittedName>
        <fullName evidence="2">Uncharacterized protein LOC113081388</fullName>
    </submittedName>
</protein>
<evidence type="ECO:0000313" key="2">
    <source>
        <dbReference type="RefSeq" id="XP_026109278.1"/>
    </source>
</evidence>
<sequence length="873" mass="98383">MECSERTKRRKISAKVEEHLRLLEKESMIDDLLAHDSENEYQLDDLLEHTESEDSMDTFYDACDQNCFENSSIDLEDENSSDSFYDFNISSFDDLDSENRVPGDMPGCDSDCDLHGDVCSDLEDDNDDDSHGIAEWAAEFNIPQTALSALLKILRRKGLDIPMDGRTLMSTDRSCNVANMAGGSYYHFGIENALIAELTSLGHLANVTDTLTLRINIDGLPLFRSSSLSLWPILGMIKEIPECSVFVIGVYSGVSKPANVQEYLQEFIVDMKAISQSGIVYNGVHFRVPLPDAFICDAPARAFLKCSKGHTGYYGCERCTQKGQYINGKVAYPEISAELRTDEQFGRQGYQQHQLSASPLNDLGIGLVTSFVLDYMHLVCLGAMRKLIFLWLKGPLKCRQSMKFFVVMSAYMVSIRQYLPSNFARKPRSLFEFSTWKATELRQFLLYTGPVVLLNNIPSIMYRNFLLLSVSMRILLSPALCSPDNCDYAEEILKLFVTDFAAIYGAEFVSYNMHSLIHLAQDARNFGPLDSVPAFPFETFLGKLKKLVRRPQNPVQQLVRRIHEKQKVASQKTTSVFSPLKQLHFSGPLINSIATWEQYRRYNDGQTLISSSRGDDCFSVGGRILIVRNILSHSGTVKVLCNFFETAKSFFTYPMDSSCLGILFVFNLSEDLQLLPLEELKTKMVLLPLKTGYVALPLLHYMLPFAIVEFINSGGLAVIPTKWFIGPEEDECYWPPARMNMAKAVIEQQDPHTDWATYKLTVKRKFATYEIARTKLVEYEQNTDVPTESDSTENMGRGKRKKRWNGVLEQMLRIHVCADTCTASIHPQVCADTSTASIHPEVCADTSTASIHPEVCADTSTASIHPQFFTIIC</sequence>
<gene>
    <name evidence="2" type="primary">LOC113081388</name>
</gene>
<dbReference type="KEGG" id="caua:113081388"/>
<dbReference type="PANTHER" id="PTHR33053">
    <property type="entry name" value="PROTEIN, PUTATIVE-RELATED"/>
    <property type="match status" value="1"/>
</dbReference>
<evidence type="ECO:0000313" key="1">
    <source>
        <dbReference type="Proteomes" id="UP000515129"/>
    </source>
</evidence>
<keyword evidence="1" id="KW-1185">Reference proteome</keyword>
<dbReference type="AlphaFoldDB" id="A0A6P6NKZ6"/>